<feature type="non-terminal residue" evidence="1">
    <location>
        <position position="1"/>
    </location>
</feature>
<organism evidence="1 2">
    <name type="scientific">Acropora cervicornis</name>
    <name type="common">Staghorn coral</name>
    <dbReference type="NCBI Taxonomy" id="6130"/>
    <lineage>
        <taxon>Eukaryota</taxon>
        <taxon>Metazoa</taxon>
        <taxon>Cnidaria</taxon>
        <taxon>Anthozoa</taxon>
        <taxon>Hexacorallia</taxon>
        <taxon>Scleractinia</taxon>
        <taxon>Astrocoeniina</taxon>
        <taxon>Acroporidae</taxon>
        <taxon>Acropora</taxon>
    </lineage>
</organism>
<protein>
    <recommendedName>
        <fullName evidence="3">Reverse transcriptase domain-containing protein</fullName>
    </recommendedName>
</protein>
<sequence>MNDISRCSKKLSLILFGDDTNLFHSHKNVDISCNKLSLNVKKTHFMVKCTKFLGLYIDDELFWRKHIDQISTKISKMRGIMAKPRHILSIQTLKTIYNTMAYPYLTYCS</sequence>
<comment type="caution">
    <text evidence="1">The sequence shown here is derived from an EMBL/GenBank/DDBJ whole genome shotgun (WGS) entry which is preliminary data.</text>
</comment>
<reference evidence="1" key="1">
    <citation type="journal article" date="2023" name="G3 (Bethesda)">
        <title>Whole genome assembly and annotation of the endangered Caribbean coral Acropora cervicornis.</title>
        <authorList>
            <person name="Selwyn J.D."/>
            <person name="Vollmer S.V."/>
        </authorList>
    </citation>
    <scope>NUCLEOTIDE SEQUENCE</scope>
    <source>
        <strain evidence="1">K2</strain>
    </source>
</reference>
<proteinExistence type="predicted"/>
<evidence type="ECO:0000313" key="1">
    <source>
        <dbReference type="EMBL" id="KAK2550721.1"/>
    </source>
</evidence>
<dbReference type="AlphaFoldDB" id="A0AAD9PX86"/>
<accession>A0AAD9PX86</accession>
<name>A0AAD9PX86_ACRCE</name>
<keyword evidence="2" id="KW-1185">Reference proteome</keyword>
<gene>
    <name evidence="1" type="ORF">P5673_028606</name>
</gene>
<reference evidence="1" key="2">
    <citation type="journal article" date="2023" name="Science">
        <title>Genomic signatures of disease resistance in endangered staghorn corals.</title>
        <authorList>
            <person name="Vollmer S.V."/>
            <person name="Selwyn J.D."/>
            <person name="Despard B.A."/>
            <person name="Roesel C.L."/>
        </authorList>
    </citation>
    <scope>NUCLEOTIDE SEQUENCE</scope>
    <source>
        <strain evidence="1">K2</strain>
    </source>
</reference>
<dbReference type="EMBL" id="JARQWQ010000107">
    <property type="protein sequence ID" value="KAK2550721.1"/>
    <property type="molecule type" value="Genomic_DNA"/>
</dbReference>
<evidence type="ECO:0008006" key="3">
    <source>
        <dbReference type="Google" id="ProtNLM"/>
    </source>
</evidence>
<evidence type="ECO:0000313" key="2">
    <source>
        <dbReference type="Proteomes" id="UP001249851"/>
    </source>
</evidence>
<dbReference type="Proteomes" id="UP001249851">
    <property type="component" value="Unassembled WGS sequence"/>
</dbReference>